<feature type="transmembrane region" description="Helical" evidence="1">
    <location>
        <begin position="139"/>
        <end position="157"/>
    </location>
</feature>
<proteinExistence type="predicted"/>
<organism evidence="3 4">
    <name type="scientific">Methanorbis furvi</name>
    <dbReference type="NCBI Taxonomy" id="3028299"/>
    <lineage>
        <taxon>Archaea</taxon>
        <taxon>Methanobacteriati</taxon>
        <taxon>Methanobacteriota</taxon>
        <taxon>Stenosarchaea group</taxon>
        <taxon>Methanomicrobia</taxon>
        <taxon>Methanomicrobiales</taxon>
        <taxon>Methanocorpusculaceae</taxon>
        <taxon>Methanorbis</taxon>
    </lineage>
</organism>
<dbReference type="EMBL" id="JAWDKA010000006">
    <property type="protein sequence ID" value="MDV0442123.1"/>
    <property type="molecule type" value="Genomic_DNA"/>
</dbReference>
<accession>A0AAE4MEM9</accession>
<feature type="transmembrane region" description="Helical" evidence="1">
    <location>
        <begin position="182"/>
        <end position="200"/>
    </location>
</feature>
<dbReference type="InterPro" id="IPR012429">
    <property type="entry name" value="HGSNAT_cat"/>
</dbReference>
<keyword evidence="1" id="KW-0472">Membrane</keyword>
<keyword evidence="1" id="KW-1133">Transmembrane helix</keyword>
<dbReference type="Pfam" id="PF07786">
    <property type="entry name" value="HGSNAT_cat"/>
    <property type="match status" value="1"/>
</dbReference>
<comment type="caution">
    <text evidence="3">The sequence shown here is derived from an EMBL/GenBank/DDBJ whole genome shotgun (WGS) entry which is preliminary data.</text>
</comment>
<evidence type="ECO:0000259" key="2">
    <source>
        <dbReference type="Pfam" id="PF07786"/>
    </source>
</evidence>
<evidence type="ECO:0000256" key="1">
    <source>
        <dbReference type="SAM" id="Phobius"/>
    </source>
</evidence>
<keyword evidence="1" id="KW-0812">Transmembrane</keyword>
<feature type="transmembrane region" description="Helical" evidence="1">
    <location>
        <begin position="229"/>
        <end position="254"/>
    </location>
</feature>
<feature type="transmembrane region" description="Helical" evidence="1">
    <location>
        <begin position="12"/>
        <end position="34"/>
    </location>
</feature>
<reference evidence="3" key="1">
    <citation type="submission" date="2023-06" db="EMBL/GenBank/DDBJ databases">
        <title>Genome sequence of Methancorpusculaceae sp. Ag1.</title>
        <authorList>
            <person name="Protasov E."/>
            <person name="Platt K."/>
            <person name="Poehlein A."/>
            <person name="Daniel R."/>
            <person name="Brune A."/>
        </authorList>
    </citation>
    <scope>NUCLEOTIDE SEQUENCE</scope>
    <source>
        <strain evidence="3">Ag1</strain>
    </source>
</reference>
<feature type="transmembrane region" description="Helical" evidence="1">
    <location>
        <begin position="40"/>
        <end position="64"/>
    </location>
</feature>
<feature type="transmembrane region" description="Helical" evidence="1">
    <location>
        <begin position="85"/>
        <end position="106"/>
    </location>
</feature>
<protein>
    <recommendedName>
        <fullName evidence="2">Heparan-alpha-glucosaminide N-acetyltransferase catalytic domain-containing protein</fullName>
    </recommendedName>
</protein>
<sequence>MGERYWEVDAIRGVALVGMIVYHFLACMVMYHMIVEDTQFLTYYGTINIASASFVLIAGVALILRHARKKGRTTSEYYRSIVIKALFLFGIGMMITILSWIGATLFLHTDAFIKFGFMHMLGVSMLLCIPFLQLGKWNFIPGIIIVLLGIFVIPQFTEPGWLYPLGVHGADFMQYTQDYFPLFPWFGVLLIGIALGAVFYPNGVRAFRFPDAGPLGKFFARIGNGRVTLIVYLVHIPIIFAILWVVSAITGIGYL</sequence>
<gene>
    <name evidence="3" type="ORF">McpAg1_13480</name>
</gene>
<evidence type="ECO:0000313" key="4">
    <source>
        <dbReference type="Proteomes" id="UP001273136"/>
    </source>
</evidence>
<feature type="transmembrane region" description="Helical" evidence="1">
    <location>
        <begin position="112"/>
        <end position="132"/>
    </location>
</feature>
<keyword evidence="4" id="KW-1185">Reference proteome</keyword>
<evidence type="ECO:0000313" key="3">
    <source>
        <dbReference type="EMBL" id="MDV0442123.1"/>
    </source>
</evidence>
<dbReference type="AlphaFoldDB" id="A0AAE4MEM9"/>
<name>A0AAE4MEM9_9EURY</name>
<dbReference type="Proteomes" id="UP001273136">
    <property type="component" value="Unassembled WGS sequence"/>
</dbReference>
<feature type="domain" description="Heparan-alpha-glucosaminide N-acetyltransferase catalytic" evidence="2">
    <location>
        <begin position="4"/>
        <end position="237"/>
    </location>
</feature>
<dbReference type="RefSeq" id="WP_338094527.1">
    <property type="nucleotide sequence ID" value="NZ_JAWDKA010000006.1"/>
</dbReference>